<accession>A0A2P4PDC7</accession>
<gene>
    <name evidence="1" type="ORF">GLOIN_2v1484690</name>
</gene>
<dbReference type="EMBL" id="AUPC02000268">
    <property type="protein sequence ID" value="POG63382.1"/>
    <property type="molecule type" value="Genomic_DNA"/>
</dbReference>
<dbReference type="VEuPathDB" id="FungiDB:RhiirFUN_019380"/>
<evidence type="ECO:0000313" key="2">
    <source>
        <dbReference type="Proteomes" id="UP000018888"/>
    </source>
</evidence>
<evidence type="ECO:0000313" key="1">
    <source>
        <dbReference type="EMBL" id="POG63382.1"/>
    </source>
</evidence>
<sequence length="319" mass="37174">MFSLGHLSIFGKTLTQYANGIESTNLPTNFHHQLEVQQELPKSDAEFNPMRNYLCHSDITDLRPTSQLTKINPKVTWEKFILDTYPNHKISEKWEELIQGFFKPKNTLTEWEKAWRRLFDEKESSEDLVIKDTLYNMLSPNIEAFKAPFNILKSGDLEENQYNSQFVNPILKNTLNAICSMDWRILSAKRADGWRVDGETFVYEQTGGPDVDDVTDFYVQDYKLGRTMRDVLNQRIILRLNDSIKDCDNLASFGALGHRDEVSLFWCMIHQRSYCLRSFRIPTIWQDLPVLSEAVITCLKFFVSATKYDSTSLYIVPCY</sequence>
<name>A0A2P4PDC7_RHIID</name>
<protein>
    <submittedName>
        <fullName evidence="1">Uncharacterized protein</fullName>
    </submittedName>
</protein>
<proteinExistence type="predicted"/>
<dbReference type="AlphaFoldDB" id="A0A2P4PDC7"/>
<reference evidence="1 2" key="1">
    <citation type="journal article" date="2013" name="Proc. Natl. Acad. Sci. U.S.A.">
        <title>Genome of an arbuscular mycorrhizal fungus provides insight into the oldest plant symbiosis.</title>
        <authorList>
            <person name="Tisserant E."/>
            <person name="Malbreil M."/>
            <person name="Kuo A."/>
            <person name="Kohler A."/>
            <person name="Symeonidi A."/>
            <person name="Balestrini R."/>
            <person name="Charron P."/>
            <person name="Duensing N."/>
            <person name="Frei Dit Frey N."/>
            <person name="Gianinazzi-Pearson V."/>
            <person name="Gilbert L.B."/>
            <person name="Handa Y."/>
            <person name="Herr J.R."/>
            <person name="Hijri M."/>
            <person name="Koul R."/>
            <person name="Kawaguchi M."/>
            <person name="Krajinski F."/>
            <person name="Lammers P.J."/>
            <person name="Masclaux F.G."/>
            <person name="Murat C."/>
            <person name="Morin E."/>
            <person name="Ndikumana S."/>
            <person name="Pagni M."/>
            <person name="Petitpierre D."/>
            <person name="Requena N."/>
            <person name="Rosikiewicz P."/>
            <person name="Riley R."/>
            <person name="Saito K."/>
            <person name="San Clemente H."/>
            <person name="Shapiro H."/>
            <person name="van Tuinen D."/>
            <person name="Becard G."/>
            <person name="Bonfante P."/>
            <person name="Paszkowski U."/>
            <person name="Shachar-Hill Y.Y."/>
            <person name="Tuskan G.A."/>
            <person name="Young P.W."/>
            <person name="Sanders I.R."/>
            <person name="Henrissat B."/>
            <person name="Rensing S.A."/>
            <person name="Grigoriev I.V."/>
            <person name="Corradi N."/>
            <person name="Roux C."/>
            <person name="Martin F."/>
        </authorList>
    </citation>
    <scope>NUCLEOTIDE SEQUENCE [LARGE SCALE GENOMIC DNA]</scope>
    <source>
        <strain evidence="1 2">DAOM 197198</strain>
    </source>
</reference>
<reference evidence="1 2" key="2">
    <citation type="journal article" date="2018" name="New Phytol.">
        <title>High intraspecific genome diversity in the model arbuscular mycorrhizal symbiont Rhizophagus irregularis.</title>
        <authorList>
            <person name="Chen E.C.H."/>
            <person name="Morin E."/>
            <person name="Beaudet D."/>
            <person name="Noel J."/>
            <person name="Yildirir G."/>
            <person name="Ndikumana S."/>
            <person name="Charron P."/>
            <person name="St-Onge C."/>
            <person name="Giorgi J."/>
            <person name="Kruger M."/>
            <person name="Marton T."/>
            <person name="Ropars J."/>
            <person name="Grigoriev I.V."/>
            <person name="Hainaut M."/>
            <person name="Henrissat B."/>
            <person name="Roux C."/>
            <person name="Martin F."/>
            <person name="Corradi N."/>
        </authorList>
    </citation>
    <scope>NUCLEOTIDE SEQUENCE [LARGE SCALE GENOMIC DNA]</scope>
    <source>
        <strain evidence="1 2">DAOM 197198</strain>
    </source>
</reference>
<comment type="caution">
    <text evidence="1">The sequence shown here is derived from an EMBL/GenBank/DDBJ whole genome shotgun (WGS) entry which is preliminary data.</text>
</comment>
<dbReference type="Proteomes" id="UP000018888">
    <property type="component" value="Unassembled WGS sequence"/>
</dbReference>
<keyword evidence="2" id="KW-1185">Reference proteome</keyword>
<organism evidence="1 2">
    <name type="scientific">Rhizophagus irregularis (strain DAOM 181602 / DAOM 197198 / MUCL 43194)</name>
    <name type="common">Arbuscular mycorrhizal fungus</name>
    <name type="synonym">Glomus intraradices</name>
    <dbReference type="NCBI Taxonomy" id="747089"/>
    <lineage>
        <taxon>Eukaryota</taxon>
        <taxon>Fungi</taxon>
        <taxon>Fungi incertae sedis</taxon>
        <taxon>Mucoromycota</taxon>
        <taxon>Glomeromycotina</taxon>
        <taxon>Glomeromycetes</taxon>
        <taxon>Glomerales</taxon>
        <taxon>Glomeraceae</taxon>
        <taxon>Rhizophagus</taxon>
    </lineage>
</organism>